<reference evidence="1" key="1">
    <citation type="submission" date="2020-09" db="EMBL/GenBank/DDBJ databases">
        <title>Draft Genome Sequence of Paenibacillus sp. WST5.</title>
        <authorList>
            <person name="Bao Z."/>
        </authorList>
    </citation>
    <scope>NUCLEOTIDE SEQUENCE</scope>
    <source>
        <strain evidence="1">WST5</strain>
    </source>
</reference>
<name>A0A926KTC6_9BACL</name>
<keyword evidence="2" id="KW-1185">Reference proteome</keyword>
<dbReference type="EMBL" id="JACVVD010000012">
    <property type="protein sequence ID" value="MBD0383764.1"/>
    <property type="molecule type" value="Genomic_DNA"/>
</dbReference>
<evidence type="ECO:0000313" key="2">
    <source>
        <dbReference type="Proteomes" id="UP000650466"/>
    </source>
</evidence>
<protein>
    <submittedName>
        <fullName evidence="1">Uncharacterized protein</fullName>
    </submittedName>
</protein>
<evidence type="ECO:0000313" key="1">
    <source>
        <dbReference type="EMBL" id="MBD0383764.1"/>
    </source>
</evidence>
<sequence length="46" mass="5325">MNDRMAFPEFCTDEEINLLSDELFDVVDAFYDGQSGGQFVDILKCW</sequence>
<comment type="caution">
    <text evidence="1">The sequence shown here is derived from an EMBL/GenBank/DDBJ whole genome shotgun (WGS) entry which is preliminary data.</text>
</comment>
<dbReference type="Proteomes" id="UP000650466">
    <property type="component" value="Unassembled WGS sequence"/>
</dbReference>
<organism evidence="1 2">
    <name type="scientific">Paenibacillus sedimenti</name>
    <dbReference type="NCBI Taxonomy" id="2770274"/>
    <lineage>
        <taxon>Bacteria</taxon>
        <taxon>Bacillati</taxon>
        <taxon>Bacillota</taxon>
        <taxon>Bacilli</taxon>
        <taxon>Bacillales</taxon>
        <taxon>Paenibacillaceae</taxon>
        <taxon>Paenibacillus</taxon>
    </lineage>
</organism>
<dbReference type="AlphaFoldDB" id="A0A926KTC6"/>
<proteinExistence type="predicted"/>
<accession>A0A926KTC6</accession>
<gene>
    <name evidence="1" type="ORF">ICC18_27180</name>
</gene>